<name>A0A409WLM1_PSICY</name>
<feature type="region of interest" description="Disordered" evidence="1">
    <location>
        <begin position="707"/>
        <end position="753"/>
    </location>
</feature>
<evidence type="ECO:0000313" key="2">
    <source>
        <dbReference type="EMBL" id="PPQ79418.1"/>
    </source>
</evidence>
<accession>A0A409WLM1</accession>
<feature type="region of interest" description="Disordered" evidence="1">
    <location>
        <begin position="640"/>
        <end position="681"/>
    </location>
</feature>
<sequence length="753" mass="82916">MSDFPLDDQLNTPPISPAPSDNTLDVLCTLNPLSPDLTPTQLTFNQSSGHIPFLLYDEDYVEPVDLQRFSISDFSLASVNAGHVDGSGLCIPAVRPSSVSNLGSSAASIISAGSRLSRDARASTTDSVYLGLDTLDSSNTISSVGTFGPKRKSRRQSAGNTDASPSRPDSFSLSQTFPSSVSLSRGSVATDQSSVVFNHKRSPTATNQNLSGIFASPSVLSDGNGKRASLVARMDSFNANSTKPVLDSPTRRTNIVAHNAGPENETSFTFDDQEDGDIDSEPTTPPKAIPKTISWISSRDWDYKQYKDYVAQEGSYPMPRSPSPVNDIEVGNTTISPRRRAPARINAMEHRDLNVIVETPRASQFAREIQEYRPESPVQGGIPHSASHKLSLRHNEHNWLRDVALQFLVDQEGFRAAHPLFRFTGVARIRPTQNSKASLIVMAQFRPVTRQAFHFHYAPFESPPILRRVTVNFDETHDYLSKQALLTLKNNGVYVLHGHEMSQPTPEGESLKLYWQFEYLIDDRRVETSGRIMEGEKIMTPLTFSCVPALLLPGQGKRNSIMHVFKKGVAPKLVAERLQPPGISTTPKKTTTDPQVAETVAPVANFFSSKAHAWNIHKRGQSHGIHTTNTQKHAQPNFPSVYEQESQDIDPKSPSAHRRASFGGENHKHAITPPRFDTLTSSANKYPGVSFETPVPSRHIIPPQKLAELLDAPGSPERPNAHRPPSIRNSSQFAPLTPRPRQANNARDPSHIR</sequence>
<keyword evidence="3" id="KW-1185">Reference proteome</keyword>
<dbReference type="AlphaFoldDB" id="A0A409WLM1"/>
<proteinExistence type="predicted"/>
<comment type="caution">
    <text evidence="2">The sequence shown here is derived from an EMBL/GenBank/DDBJ whole genome shotgun (WGS) entry which is preliminary data.</text>
</comment>
<dbReference type="InParanoid" id="A0A409WLM1"/>
<feature type="compositionally biased region" description="Polar residues" evidence="1">
    <location>
        <begin position="9"/>
        <end position="21"/>
    </location>
</feature>
<feature type="region of interest" description="Disordered" evidence="1">
    <location>
        <begin position="261"/>
        <end position="289"/>
    </location>
</feature>
<organism evidence="2 3">
    <name type="scientific">Psilocybe cyanescens</name>
    <dbReference type="NCBI Taxonomy" id="93625"/>
    <lineage>
        <taxon>Eukaryota</taxon>
        <taxon>Fungi</taxon>
        <taxon>Dikarya</taxon>
        <taxon>Basidiomycota</taxon>
        <taxon>Agaricomycotina</taxon>
        <taxon>Agaricomycetes</taxon>
        <taxon>Agaricomycetidae</taxon>
        <taxon>Agaricales</taxon>
        <taxon>Agaricineae</taxon>
        <taxon>Strophariaceae</taxon>
        <taxon>Psilocybe</taxon>
    </lineage>
</organism>
<feature type="region of interest" description="Disordered" evidence="1">
    <location>
        <begin position="1"/>
        <end position="21"/>
    </location>
</feature>
<gene>
    <name evidence="2" type="ORF">CVT25_002689</name>
</gene>
<evidence type="ECO:0000313" key="3">
    <source>
        <dbReference type="Proteomes" id="UP000283269"/>
    </source>
</evidence>
<reference evidence="2 3" key="1">
    <citation type="journal article" date="2018" name="Evol. Lett.">
        <title>Horizontal gene cluster transfer increased hallucinogenic mushroom diversity.</title>
        <authorList>
            <person name="Reynolds H.T."/>
            <person name="Vijayakumar V."/>
            <person name="Gluck-Thaler E."/>
            <person name="Korotkin H.B."/>
            <person name="Matheny P.B."/>
            <person name="Slot J.C."/>
        </authorList>
    </citation>
    <scope>NUCLEOTIDE SEQUENCE [LARGE SCALE GENOMIC DNA]</scope>
    <source>
        <strain evidence="2 3">2631</strain>
    </source>
</reference>
<protein>
    <submittedName>
        <fullName evidence="2">Uncharacterized protein</fullName>
    </submittedName>
</protein>
<feature type="compositionally biased region" description="Polar residues" evidence="1">
    <location>
        <begin position="156"/>
        <end position="185"/>
    </location>
</feature>
<dbReference type="EMBL" id="NHYD01003376">
    <property type="protein sequence ID" value="PPQ79418.1"/>
    <property type="molecule type" value="Genomic_DNA"/>
</dbReference>
<feature type="region of interest" description="Disordered" evidence="1">
    <location>
        <begin position="143"/>
        <end position="185"/>
    </location>
</feature>
<dbReference type="Proteomes" id="UP000283269">
    <property type="component" value="Unassembled WGS sequence"/>
</dbReference>
<feature type="compositionally biased region" description="Acidic residues" evidence="1">
    <location>
        <begin position="271"/>
        <end position="280"/>
    </location>
</feature>
<dbReference type="OrthoDB" id="3269398at2759"/>
<evidence type="ECO:0000256" key="1">
    <source>
        <dbReference type="SAM" id="MobiDB-lite"/>
    </source>
</evidence>